<comment type="caution">
    <text evidence="6">The sequence shown here is derived from an EMBL/GenBank/DDBJ whole genome shotgun (WGS) entry which is preliminary data.</text>
</comment>
<dbReference type="RefSeq" id="WP_163303869.1">
    <property type="nucleotide sequence ID" value="NZ_JAAGRQ010000144.1"/>
</dbReference>
<feature type="chain" id="PRO_5029769431" description="N-acetylmuramoyl-L-alanine amidase" evidence="4">
    <location>
        <begin position="22"/>
        <end position="253"/>
    </location>
</feature>
<feature type="domain" description="MurNAc-LAA" evidence="5">
    <location>
        <begin position="97"/>
        <end position="245"/>
    </location>
</feature>
<dbReference type="Gene3D" id="3.40.630.40">
    <property type="entry name" value="Zn-dependent exopeptidases"/>
    <property type="match status" value="1"/>
</dbReference>
<evidence type="ECO:0000313" key="6">
    <source>
        <dbReference type="EMBL" id="NDY58804.1"/>
    </source>
</evidence>
<dbReference type="Proteomes" id="UP000469724">
    <property type="component" value="Unassembled WGS sequence"/>
</dbReference>
<dbReference type="InterPro" id="IPR050695">
    <property type="entry name" value="N-acetylmuramoyl_amidase_3"/>
</dbReference>
<sequence>MSRLAQAVLALLLLSAVPAHGASGGGRPEKSLADTVVAVDVGHSLKRSGATSARGVPEYRFNLELARLVVAELHAAGLVRAFLIDEAGTDVPPAGRAILANRKKADVLVSIHHDSVQPHYLSVWPFEGRQRKYCDRFSGYSLFFSAKNPASAASIGLGKSIGESLRSAGFTPTAHHAEPIPGEGRELIDPERGLYRYDGLAVLSRATMPAVLVEAGVIVNRDEETALADPTRRERMARAVAQGVAKYAAAVRP</sequence>
<dbReference type="InterPro" id="IPR002508">
    <property type="entry name" value="MurNAc-LAA_cat"/>
</dbReference>
<organism evidence="6 7">
    <name type="scientific">Desulfolutivibrio sulfodismutans</name>
    <dbReference type="NCBI Taxonomy" id="63561"/>
    <lineage>
        <taxon>Bacteria</taxon>
        <taxon>Pseudomonadati</taxon>
        <taxon>Thermodesulfobacteriota</taxon>
        <taxon>Desulfovibrionia</taxon>
        <taxon>Desulfovibrionales</taxon>
        <taxon>Desulfovibrionaceae</taxon>
        <taxon>Desulfolutivibrio</taxon>
    </lineage>
</organism>
<evidence type="ECO:0000256" key="3">
    <source>
        <dbReference type="ARBA" id="ARBA00022801"/>
    </source>
</evidence>
<evidence type="ECO:0000256" key="1">
    <source>
        <dbReference type="ARBA" id="ARBA00001561"/>
    </source>
</evidence>
<comment type="catalytic activity">
    <reaction evidence="1">
        <text>Hydrolyzes the link between N-acetylmuramoyl residues and L-amino acid residues in certain cell-wall glycopeptides.</text>
        <dbReference type="EC" id="3.5.1.28"/>
    </reaction>
</comment>
<feature type="signal peptide" evidence="4">
    <location>
        <begin position="1"/>
        <end position="21"/>
    </location>
</feature>
<evidence type="ECO:0000256" key="2">
    <source>
        <dbReference type="ARBA" id="ARBA00011901"/>
    </source>
</evidence>
<dbReference type="PANTHER" id="PTHR30404">
    <property type="entry name" value="N-ACETYLMURAMOYL-L-ALANINE AMIDASE"/>
    <property type="match status" value="1"/>
</dbReference>
<protein>
    <recommendedName>
        <fullName evidence="2">N-acetylmuramoyl-L-alanine amidase</fullName>
        <ecNumber evidence="2">3.5.1.28</ecNumber>
    </recommendedName>
</protein>
<dbReference type="GO" id="GO:0008745">
    <property type="term" value="F:N-acetylmuramoyl-L-alanine amidase activity"/>
    <property type="evidence" value="ECO:0007669"/>
    <property type="project" value="UniProtKB-EC"/>
</dbReference>
<dbReference type="AlphaFoldDB" id="A0A7K3NRH3"/>
<dbReference type="Pfam" id="PF01520">
    <property type="entry name" value="Amidase_3"/>
    <property type="match status" value="1"/>
</dbReference>
<dbReference type="SUPFAM" id="SSF53187">
    <property type="entry name" value="Zn-dependent exopeptidases"/>
    <property type="match status" value="1"/>
</dbReference>
<dbReference type="GO" id="GO:0009253">
    <property type="term" value="P:peptidoglycan catabolic process"/>
    <property type="evidence" value="ECO:0007669"/>
    <property type="project" value="InterPro"/>
</dbReference>
<dbReference type="CDD" id="cd02696">
    <property type="entry name" value="MurNAc-LAA"/>
    <property type="match status" value="1"/>
</dbReference>
<accession>A0A7K3NRH3</accession>
<dbReference type="SMART" id="SM00646">
    <property type="entry name" value="Ami_3"/>
    <property type="match status" value="1"/>
</dbReference>
<dbReference type="EMBL" id="JAAGRQ010000144">
    <property type="protein sequence ID" value="NDY58804.1"/>
    <property type="molecule type" value="Genomic_DNA"/>
</dbReference>
<gene>
    <name evidence="6" type="ORF">G3N56_18870</name>
</gene>
<dbReference type="PANTHER" id="PTHR30404:SF0">
    <property type="entry name" value="N-ACETYLMURAMOYL-L-ALANINE AMIDASE AMIC"/>
    <property type="match status" value="1"/>
</dbReference>
<dbReference type="GO" id="GO:0030288">
    <property type="term" value="C:outer membrane-bounded periplasmic space"/>
    <property type="evidence" value="ECO:0007669"/>
    <property type="project" value="TreeGrafter"/>
</dbReference>
<evidence type="ECO:0000256" key="4">
    <source>
        <dbReference type="SAM" id="SignalP"/>
    </source>
</evidence>
<keyword evidence="4" id="KW-0732">Signal</keyword>
<dbReference type="EC" id="3.5.1.28" evidence="2"/>
<keyword evidence="7" id="KW-1185">Reference proteome</keyword>
<reference evidence="6 7" key="1">
    <citation type="submission" date="2020-02" db="EMBL/GenBank/DDBJ databases">
        <title>Comparative genomics of sulfur disproportionating microorganisms.</title>
        <authorList>
            <person name="Ward L.M."/>
            <person name="Bertran E."/>
            <person name="Johnston D.T."/>
        </authorList>
    </citation>
    <scope>NUCLEOTIDE SEQUENCE [LARGE SCALE GENOMIC DNA]</scope>
    <source>
        <strain evidence="6 7">DSM 3696</strain>
    </source>
</reference>
<name>A0A7K3NRH3_9BACT</name>
<evidence type="ECO:0000313" key="7">
    <source>
        <dbReference type="Proteomes" id="UP000469724"/>
    </source>
</evidence>
<keyword evidence="3" id="KW-0378">Hydrolase</keyword>
<evidence type="ECO:0000259" key="5">
    <source>
        <dbReference type="SMART" id="SM00646"/>
    </source>
</evidence>
<proteinExistence type="predicted"/>